<reference evidence="2" key="2">
    <citation type="submission" date="2021-04" db="EMBL/GenBank/DDBJ databases">
        <authorList>
            <person name="Gilroy R."/>
        </authorList>
    </citation>
    <scope>NUCLEOTIDE SEQUENCE</scope>
    <source>
        <strain evidence="2">CHK169-11906</strain>
    </source>
</reference>
<dbReference type="Proteomes" id="UP000824259">
    <property type="component" value="Unassembled WGS sequence"/>
</dbReference>
<dbReference type="InterPro" id="IPR050965">
    <property type="entry name" value="UPF0336/Enoyl-CoA_hydratase"/>
</dbReference>
<sequence length="135" mass="15385">MEKIKIGDTYSEPVRYTQQNVETFARITGDCNPIHLDAAYAATTPFGKPIVHGFFAAAVFSKVFGMNWPGQGTIYMYQEMAFRAPVFVENDYMARFEVIEVNEEKHRGVIKCTLEDKQGNILITGQAKLLHKERF</sequence>
<dbReference type="GO" id="GO:0019171">
    <property type="term" value="F:(3R)-hydroxyacyl-[acyl-carrier-protein] dehydratase activity"/>
    <property type="evidence" value="ECO:0007669"/>
    <property type="project" value="TreeGrafter"/>
</dbReference>
<dbReference type="AlphaFoldDB" id="A0A9D2IBT7"/>
<evidence type="ECO:0000313" key="2">
    <source>
        <dbReference type="EMBL" id="HJA98375.1"/>
    </source>
</evidence>
<dbReference type="Gene3D" id="3.10.129.10">
    <property type="entry name" value="Hotdog Thioesterase"/>
    <property type="match status" value="1"/>
</dbReference>
<name>A0A9D2IBT7_9BACT</name>
<dbReference type="GO" id="GO:0004312">
    <property type="term" value="F:fatty acid synthase activity"/>
    <property type="evidence" value="ECO:0007669"/>
    <property type="project" value="InterPro"/>
</dbReference>
<dbReference type="GO" id="GO:0005835">
    <property type="term" value="C:fatty acid synthase complex"/>
    <property type="evidence" value="ECO:0007669"/>
    <property type="project" value="InterPro"/>
</dbReference>
<dbReference type="SUPFAM" id="SSF54637">
    <property type="entry name" value="Thioesterase/thiol ester dehydrase-isomerase"/>
    <property type="match status" value="1"/>
</dbReference>
<feature type="domain" description="MaoC-like" evidence="1">
    <location>
        <begin position="11"/>
        <end position="106"/>
    </location>
</feature>
<dbReference type="InterPro" id="IPR029069">
    <property type="entry name" value="HotDog_dom_sf"/>
</dbReference>
<evidence type="ECO:0000259" key="1">
    <source>
        <dbReference type="Pfam" id="PF01575"/>
    </source>
</evidence>
<dbReference type="GO" id="GO:0006633">
    <property type="term" value="P:fatty acid biosynthetic process"/>
    <property type="evidence" value="ECO:0007669"/>
    <property type="project" value="InterPro"/>
</dbReference>
<comment type="caution">
    <text evidence="2">The sequence shown here is derived from an EMBL/GenBank/DDBJ whole genome shotgun (WGS) entry which is preliminary data.</text>
</comment>
<dbReference type="PRINTS" id="PR01483">
    <property type="entry name" value="FASYNTHASE"/>
</dbReference>
<protein>
    <submittedName>
        <fullName evidence="2">MaoC family dehydratase</fullName>
    </submittedName>
</protein>
<gene>
    <name evidence="2" type="ORF">H9779_02080</name>
</gene>
<accession>A0A9D2IBT7</accession>
<dbReference type="PANTHER" id="PTHR43437">
    <property type="entry name" value="HYDROXYACYL-THIOESTER DEHYDRATASE TYPE 2, MITOCHONDRIAL-RELATED"/>
    <property type="match status" value="1"/>
</dbReference>
<dbReference type="Pfam" id="PF01575">
    <property type="entry name" value="MaoC_dehydratas"/>
    <property type="match status" value="1"/>
</dbReference>
<dbReference type="InterPro" id="IPR002539">
    <property type="entry name" value="MaoC-like_dom"/>
</dbReference>
<dbReference type="PANTHER" id="PTHR43437:SF3">
    <property type="entry name" value="HYDROXYACYL-THIOESTER DEHYDRATASE TYPE 2, MITOCHONDRIAL"/>
    <property type="match status" value="1"/>
</dbReference>
<dbReference type="EMBL" id="DWYR01000008">
    <property type="protein sequence ID" value="HJA98375.1"/>
    <property type="molecule type" value="Genomic_DNA"/>
</dbReference>
<proteinExistence type="predicted"/>
<dbReference type="InterPro" id="IPR003965">
    <property type="entry name" value="Fatty_acid_synthase"/>
</dbReference>
<reference evidence="2" key="1">
    <citation type="journal article" date="2021" name="PeerJ">
        <title>Extensive microbial diversity within the chicken gut microbiome revealed by metagenomics and culture.</title>
        <authorList>
            <person name="Gilroy R."/>
            <person name="Ravi A."/>
            <person name="Getino M."/>
            <person name="Pursley I."/>
            <person name="Horton D.L."/>
            <person name="Alikhan N.F."/>
            <person name="Baker D."/>
            <person name="Gharbi K."/>
            <person name="Hall N."/>
            <person name="Watson M."/>
            <person name="Adriaenssens E.M."/>
            <person name="Foster-Nyarko E."/>
            <person name="Jarju S."/>
            <person name="Secka A."/>
            <person name="Antonio M."/>
            <person name="Oren A."/>
            <person name="Chaudhuri R.R."/>
            <person name="La Ragione R."/>
            <person name="Hildebrand F."/>
            <person name="Pallen M.J."/>
        </authorList>
    </citation>
    <scope>NUCLEOTIDE SEQUENCE</scope>
    <source>
        <strain evidence="2">CHK169-11906</strain>
    </source>
</reference>
<dbReference type="CDD" id="cd03449">
    <property type="entry name" value="R_hydratase"/>
    <property type="match status" value="1"/>
</dbReference>
<organism evidence="2 3">
    <name type="scientific">Candidatus Alistipes avicola</name>
    <dbReference type="NCBI Taxonomy" id="2838432"/>
    <lineage>
        <taxon>Bacteria</taxon>
        <taxon>Pseudomonadati</taxon>
        <taxon>Bacteroidota</taxon>
        <taxon>Bacteroidia</taxon>
        <taxon>Bacteroidales</taxon>
        <taxon>Rikenellaceae</taxon>
        <taxon>Alistipes</taxon>
    </lineage>
</organism>
<evidence type="ECO:0000313" key="3">
    <source>
        <dbReference type="Proteomes" id="UP000824259"/>
    </source>
</evidence>